<dbReference type="EMBL" id="JANQDX010000006">
    <property type="protein sequence ID" value="KAL0922871.1"/>
    <property type="molecule type" value="Genomic_DNA"/>
</dbReference>
<evidence type="ECO:0000256" key="1">
    <source>
        <dbReference type="SAM" id="MobiDB-lite"/>
    </source>
</evidence>
<reference evidence="2 3" key="1">
    <citation type="journal article" date="2024" name="Plant Biotechnol. J.">
        <title>Dendrobium thyrsiflorum genome and its molecular insights into genes involved in important horticultural traits.</title>
        <authorList>
            <person name="Chen B."/>
            <person name="Wang J.Y."/>
            <person name="Zheng P.J."/>
            <person name="Li K.L."/>
            <person name="Liang Y.M."/>
            <person name="Chen X.F."/>
            <person name="Zhang C."/>
            <person name="Zhao X."/>
            <person name="He X."/>
            <person name="Zhang G.Q."/>
            <person name="Liu Z.J."/>
            <person name="Xu Q."/>
        </authorList>
    </citation>
    <scope>NUCLEOTIDE SEQUENCE [LARGE SCALE GENOMIC DNA]</scope>
    <source>
        <strain evidence="2">GZMU011</strain>
    </source>
</reference>
<gene>
    <name evidence="2" type="ORF">M5K25_006899</name>
</gene>
<dbReference type="Proteomes" id="UP001552299">
    <property type="component" value="Unassembled WGS sequence"/>
</dbReference>
<evidence type="ECO:0000313" key="2">
    <source>
        <dbReference type="EMBL" id="KAL0922871.1"/>
    </source>
</evidence>
<protein>
    <submittedName>
        <fullName evidence="2">Uncharacterized protein</fullName>
    </submittedName>
</protein>
<comment type="caution">
    <text evidence="2">The sequence shown here is derived from an EMBL/GenBank/DDBJ whole genome shotgun (WGS) entry which is preliminary data.</text>
</comment>
<dbReference type="AlphaFoldDB" id="A0ABD0VJI8"/>
<evidence type="ECO:0000313" key="3">
    <source>
        <dbReference type="Proteomes" id="UP001552299"/>
    </source>
</evidence>
<feature type="region of interest" description="Disordered" evidence="1">
    <location>
        <begin position="280"/>
        <end position="302"/>
    </location>
</feature>
<accession>A0ABD0VJI8</accession>
<sequence length="378" mass="43371">MRSSTLPKWASKPCIMGIDEAGRGPVLGFHLIDHNIIIIIISLIIAICNVEHEAEFEVPITKSRSKAHDQTKGTFLTSQIFCNIVQYDMRIVQYDMRIVQYDMRIVLYDIASSSTKVIIDKEDLGTFLHLRTEGDRLHTLIQEADISWSLVNDTLRGNKDKIHQPRVYTLLQNARIIQHVLRSSIISKAGDRVNITLLLSLVTHLIMSNNPFDEAQLILDYIHSLSDIRHPQTKTKKNIVLGHLVCYIIEKKYNLIYPEPPTEEPIFFTNASFRSLVHDPTVEVEDSEGEKEAPPEPAPVPNQNAFQDMIQRFDTMKINFGQRFDQIDLHMKTQEDRHNLDMAWIRGQTDYINQNVVMINSYFTAFNPQPPPDQDPGA</sequence>
<name>A0ABD0VJI8_DENTH</name>
<organism evidence="2 3">
    <name type="scientific">Dendrobium thyrsiflorum</name>
    <name type="common">Pinecone-like raceme dendrobium</name>
    <name type="synonym">Orchid</name>
    <dbReference type="NCBI Taxonomy" id="117978"/>
    <lineage>
        <taxon>Eukaryota</taxon>
        <taxon>Viridiplantae</taxon>
        <taxon>Streptophyta</taxon>
        <taxon>Embryophyta</taxon>
        <taxon>Tracheophyta</taxon>
        <taxon>Spermatophyta</taxon>
        <taxon>Magnoliopsida</taxon>
        <taxon>Liliopsida</taxon>
        <taxon>Asparagales</taxon>
        <taxon>Orchidaceae</taxon>
        <taxon>Epidendroideae</taxon>
        <taxon>Malaxideae</taxon>
        <taxon>Dendrobiinae</taxon>
        <taxon>Dendrobium</taxon>
    </lineage>
</organism>
<proteinExistence type="predicted"/>
<keyword evidence="3" id="KW-1185">Reference proteome</keyword>